<feature type="transmembrane region" description="Helical" evidence="5">
    <location>
        <begin position="204"/>
        <end position="224"/>
    </location>
</feature>
<evidence type="ECO:0000256" key="4">
    <source>
        <dbReference type="ARBA" id="ARBA00023136"/>
    </source>
</evidence>
<proteinExistence type="predicted"/>
<feature type="transmembrane region" description="Helical" evidence="5">
    <location>
        <begin position="118"/>
        <end position="142"/>
    </location>
</feature>
<name>A0A248TDW2_9BACI</name>
<accession>A0A248TDW2</accession>
<keyword evidence="2 5" id="KW-0812">Transmembrane</keyword>
<dbReference type="InterPro" id="IPR013525">
    <property type="entry name" value="ABC2_TM"/>
</dbReference>
<feature type="transmembrane region" description="Helical" evidence="5">
    <location>
        <begin position="43"/>
        <end position="63"/>
    </location>
</feature>
<organism evidence="7 8">
    <name type="scientific">Cytobacillus kochii</name>
    <dbReference type="NCBI Taxonomy" id="859143"/>
    <lineage>
        <taxon>Bacteria</taxon>
        <taxon>Bacillati</taxon>
        <taxon>Bacillota</taxon>
        <taxon>Bacilli</taxon>
        <taxon>Bacillales</taxon>
        <taxon>Bacillaceae</taxon>
        <taxon>Cytobacillus</taxon>
    </lineage>
</organism>
<evidence type="ECO:0000256" key="1">
    <source>
        <dbReference type="ARBA" id="ARBA00004141"/>
    </source>
</evidence>
<dbReference type="PANTHER" id="PTHR43077:SF10">
    <property type="entry name" value="TRANSPORT PERMEASE PROTEIN"/>
    <property type="match status" value="1"/>
</dbReference>
<gene>
    <name evidence="7" type="ORF">CKF48_02715</name>
</gene>
<reference evidence="7 8" key="1">
    <citation type="submission" date="2017-08" db="EMBL/GenBank/DDBJ databases">
        <title>Complete Genome Sequence of Bacillus kochii Oregon-R-modENCODE STRAIN BDGP4, isolated from Drosophila melanogaster gut.</title>
        <authorList>
            <person name="Wan K.H."/>
            <person name="Yu C."/>
            <person name="Park S."/>
            <person name="Hammonds A.S."/>
            <person name="Booth B.W."/>
            <person name="Celniker S.E."/>
        </authorList>
    </citation>
    <scope>NUCLEOTIDE SEQUENCE [LARGE SCALE GENOMIC DNA]</scope>
    <source>
        <strain evidence="7 8">BDGP4</strain>
    </source>
</reference>
<dbReference type="InterPro" id="IPR051328">
    <property type="entry name" value="T7SS_ABC-Transporter"/>
</dbReference>
<dbReference type="Pfam" id="PF12698">
    <property type="entry name" value="ABC2_membrane_3"/>
    <property type="match status" value="1"/>
</dbReference>
<evidence type="ECO:0000313" key="8">
    <source>
        <dbReference type="Proteomes" id="UP000215137"/>
    </source>
</evidence>
<evidence type="ECO:0000259" key="6">
    <source>
        <dbReference type="Pfam" id="PF12698"/>
    </source>
</evidence>
<feature type="transmembrane region" description="Helical" evidence="5">
    <location>
        <begin position="84"/>
        <end position="106"/>
    </location>
</feature>
<feature type="transmembrane region" description="Helical" evidence="5">
    <location>
        <begin position="12"/>
        <end position="31"/>
    </location>
</feature>
<feature type="transmembrane region" description="Helical" evidence="5">
    <location>
        <begin position="175"/>
        <end position="197"/>
    </location>
</feature>
<feature type="domain" description="ABC-2 type transporter transmembrane" evidence="6">
    <location>
        <begin position="45"/>
        <end position="221"/>
    </location>
</feature>
<comment type="subcellular location">
    <subcellularLocation>
        <location evidence="1">Membrane</location>
        <topology evidence="1">Multi-pass membrane protein</topology>
    </subcellularLocation>
</comment>
<protein>
    <submittedName>
        <fullName evidence="7">Multidrug ABC transporter permease</fullName>
    </submittedName>
</protein>
<dbReference type="Proteomes" id="UP000215137">
    <property type="component" value="Chromosome"/>
</dbReference>
<dbReference type="PANTHER" id="PTHR43077">
    <property type="entry name" value="TRANSPORT PERMEASE YVFS-RELATED"/>
    <property type="match status" value="1"/>
</dbReference>
<feature type="transmembrane region" description="Helical" evidence="5">
    <location>
        <begin position="149"/>
        <end position="169"/>
    </location>
</feature>
<dbReference type="GO" id="GO:0140359">
    <property type="term" value="F:ABC-type transporter activity"/>
    <property type="evidence" value="ECO:0007669"/>
    <property type="project" value="InterPro"/>
</dbReference>
<dbReference type="RefSeq" id="WP_095369921.1">
    <property type="nucleotide sequence ID" value="NZ_CP022983.1"/>
</dbReference>
<dbReference type="AlphaFoldDB" id="A0A248TDW2"/>
<keyword evidence="8" id="KW-1185">Reference proteome</keyword>
<evidence type="ECO:0000256" key="5">
    <source>
        <dbReference type="SAM" id="Phobius"/>
    </source>
</evidence>
<dbReference type="KEGG" id="bko:CKF48_02715"/>
<keyword evidence="4 5" id="KW-0472">Membrane</keyword>
<sequence length="228" mass="26142">MTVFHFVLKRSIANKTSLLILFLFPVVAIFLPSGEYWPHLPYGYQYFGIFILFISLKLSGLILEDRMRGIAKKVSIAPISHFSYLAQNLLAYFFILILQCLILVYGGVLIGKELYQPFWLLILFITFSMASIAFALMWISFFRNKEISMLIFMSIISIIALIGGVLIPIELLPELLQKIAIILPTFWLAWGIDWIVFGGELKEFLLVNGMLILYMFLFLITGSAKKLH</sequence>
<evidence type="ECO:0000256" key="3">
    <source>
        <dbReference type="ARBA" id="ARBA00022989"/>
    </source>
</evidence>
<evidence type="ECO:0000256" key="2">
    <source>
        <dbReference type="ARBA" id="ARBA00022692"/>
    </source>
</evidence>
<dbReference type="GO" id="GO:0016020">
    <property type="term" value="C:membrane"/>
    <property type="evidence" value="ECO:0007669"/>
    <property type="project" value="UniProtKB-SubCell"/>
</dbReference>
<evidence type="ECO:0000313" key="7">
    <source>
        <dbReference type="EMBL" id="ASV66346.1"/>
    </source>
</evidence>
<dbReference type="EMBL" id="CP022983">
    <property type="protein sequence ID" value="ASV66346.1"/>
    <property type="molecule type" value="Genomic_DNA"/>
</dbReference>
<dbReference type="OrthoDB" id="266913at2"/>
<keyword evidence="3 5" id="KW-1133">Transmembrane helix</keyword>